<evidence type="ECO:0000256" key="3">
    <source>
        <dbReference type="ARBA" id="ARBA00022694"/>
    </source>
</evidence>
<dbReference type="NCBIfam" id="TIGR03725">
    <property type="entry name" value="T6A_YeaZ"/>
    <property type="match status" value="1"/>
</dbReference>
<reference evidence="5" key="1">
    <citation type="submission" date="2015-10" db="EMBL/GenBank/DDBJ databases">
        <authorList>
            <person name="Gilbert D.G."/>
        </authorList>
    </citation>
    <scope>NUCLEOTIDE SEQUENCE</scope>
</reference>
<dbReference type="GO" id="GO:0005829">
    <property type="term" value="C:cytosol"/>
    <property type="evidence" value="ECO:0007669"/>
    <property type="project" value="TreeGrafter"/>
</dbReference>
<dbReference type="PANTHER" id="PTHR11735:SF11">
    <property type="entry name" value="TRNA THREONYLCARBAMOYLADENOSINE BIOSYNTHESIS PROTEIN TSAB"/>
    <property type="match status" value="1"/>
</dbReference>
<dbReference type="FunFam" id="3.30.420.40:FF:000097">
    <property type="entry name" value="tRNA threonylcarbamoyladenosine biosynthesis protein TsaB"/>
    <property type="match status" value="1"/>
</dbReference>
<evidence type="ECO:0000259" key="4">
    <source>
        <dbReference type="Pfam" id="PF00814"/>
    </source>
</evidence>
<organism evidence="5">
    <name type="scientific">hydrothermal vent metagenome</name>
    <dbReference type="NCBI Taxonomy" id="652676"/>
    <lineage>
        <taxon>unclassified sequences</taxon>
        <taxon>metagenomes</taxon>
        <taxon>ecological metagenomes</taxon>
    </lineage>
</organism>
<feature type="domain" description="Gcp-like" evidence="4">
    <location>
        <begin position="32"/>
        <end position="126"/>
    </location>
</feature>
<evidence type="ECO:0000256" key="1">
    <source>
        <dbReference type="ARBA" id="ARBA00004496"/>
    </source>
</evidence>
<dbReference type="AlphaFoldDB" id="A0A170PRA5"/>
<evidence type="ECO:0000313" key="5">
    <source>
        <dbReference type="EMBL" id="CUS52184.1"/>
    </source>
</evidence>
<name>A0A170PRA5_9ZZZZ</name>
<comment type="subcellular location">
    <subcellularLocation>
        <location evidence="1">Cytoplasm</location>
    </subcellularLocation>
</comment>
<dbReference type="GO" id="GO:0002949">
    <property type="term" value="P:tRNA threonylcarbamoyladenosine modification"/>
    <property type="evidence" value="ECO:0007669"/>
    <property type="project" value="InterPro"/>
</dbReference>
<keyword evidence="2" id="KW-0963">Cytoplasm</keyword>
<sequence>MRVLAIETATEACSAAYADDDQIIERFQIDPKGHSERILPMVESVLSEAGVLRAELEAITFDSGPGSFTGIRIGAGVAQGIALGLDLPLVAVSSLMGLAQGISRVVEDCTAVLPAIDARMGQVYWACLVRDSQEVTGWRWQQMPQVTDPEAVDGPGIEEIGVGSGWDRYAEILSRNRPTIWHPDCYPSARDLIEVAQRLLCADSAIPSTAELTYVRNKVTG</sequence>
<evidence type="ECO:0000256" key="2">
    <source>
        <dbReference type="ARBA" id="ARBA00022490"/>
    </source>
</evidence>
<dbReference type="InterPro" id="IPR000905">
    <property type="entry name" value="Gcp-like_dom"/>
</dbReference>
<protein>
    <submittedName>
        <fullName evidence="5">TsaB protein, required for threonylcarbamoyladenosine (T(6)A) formation in tRNA</fullName>
    </submittedName>
</protein>
<proteinExistence type="predicted"/>
<dbReference type="Pfam" id="PF00814">
    <property type="entry name" value="TsaD"/>
    <property type="match status" value="1"/>
</dbReference>
<keyword evidence="3" id="KW-0819">tRNA processing</keyword>
<dbReference type="EMBL" id="CZRL01000077">
    <property type="protein sequence ID" value="CUS52184.1"/>
    <property type="molecule type" value="Genomic_DNA"/>
</dbReference>
<gene>
    <name evidence="5" type="ORF">MGWOODY_XGa1138</name>
</gene>
<dbReference type="InterPro" id="IPR022496">
    <property type="entry name" value="T6A_TsaB"/>
</dbReference>
<dbReference type="CDD" id="cd24032">
    <property type="entry name" value="ASKHA_NBD_TsaB"/>
    <property type="match status" value="1"/>
</dbReference>
<dbReference type="PANTHER" id="PTHR11735">
    <property type="entry name" value="TRNA N6-ADENOSINE THREONYLCARBAMOYLTRANSFERASE"/>
    <property type="match status" value="1"/>
</dbReference>
<accession>A0A170PRA5</accession>
<dbReference type="InterPro" id="IPR043129">
    <property type="entry name" value="ATPase_NBD"/>
</dbReference>
<dbReference type="Gene3D" id="3.30.420.40">
    <property type="match status" value="2"/>
</dbReference>
<dbReference type="SUPFAM" id="SSF53067">
    <property type="entry name" value="Actin-like ATPase domain"/>
    <property type="match status" value="2"/>
</dbReference>